<dbReference type="InterPro" id="IPR036513">
    <property type="entry name" value="STAS_dom_sf"/>
</dbReference>
<dbReference type="EMBL" id="CP003557">
    <property type="protein sequence ID" value="AFN75243.1"/>
    <property type="molecule type" value="Genomic_DNA"/>
</dbReference>
<dbReference type="PANTHER" id="PTHR33745">
    <property type="entry name" value="RSBT ANTAGONIST PROTEIN RSBS-RELATED"/>
    <property type="match status" value="1"/>
</dbReference>
<keyword evidence="1" id="KW-0597">Phosphoprotein</keyword>
<evidence type="ECO:0000259" key="2">
    <source>
        <dbReference type="PROSITE" id="PS50801"/>
    </source>
</evidence>
<sequence length="291" mass="32859">MTSNKNTSAFINNVLTTDIEKITDIAEKHFKNIPNERTFDFLSEDEFRDQVLKFLRIIAKYSPEIEKRQFYIELSADVVDFLKQFNSERSRQGFNANETVYFILSLKDIITDYLFEQKDIDRDKLASAVKIVSALVNKLAAEAYELYTKSREDVINKQARQILDMATPIIQIWESIVAVPLIGTLDSARTQIVMEKLLEKIVATKSKVAIIDITGVPTVDTRVAQHIMKTVQAIKLLGADCVITGISAAIAQTMVQMGVEFGGIHTRALMSDGIRYALNLIRKSSDNKVEM</sequence>
<organism evidence="3 4">
    <name type="scientific">Melioribacter roseus (strain DSM 23840 / JCM 17771 / VKM B-2668 / P3M-2)</name>
    <dbReference type="NCBI Taxonomy" id="1191523"/>
    <lineage>
        <taxon>Bacteria</taxon>
        <taxon>Pseudomonadati</taxon>
        <taxon>Ignavibacteriota</taxon>
        <taxon>Ignavibacteria</taxon>
        <taxon>Ignavibacteriales</taxon>
        <taxon>Melioribacteraceae</taxon>
        <taxon>Melioribacter</taxon>
    </lineage>
</organism>
<gene>
    <name evidence="3" type="ordered locus">MROS_2011</name>
</gene>
<dbReference type="SUPFAM" id="SSF52091">
    <property type="entry name" value="SpoIIaa-like"/>
    <property type="match status" value="1"/>
</dbReference>
<dbReference type="HOGENOM" id="CLU_026775_0_0_10"/>
<evidence type="ECO:0000313" key="4">
    <source>
        <dbReference type="Proteomes" id="UP000009011"/>
    </source>
</evidence>
<dbReference type="InterPro" id="IPR025751">
    <property type="entry name" value="RsbRD_N_dom"/>
</dbReference>
<keyword evidence="4" id="KW-1185">Reference proteome</keyword>
<evidence type="ECO:0000313" key="3">
    <source>
        <dbReference type="EMBL" id="AFN75243.1"/>
    </source>
</evidence>
<dbReference type="PROSITE" id="PS50801">
    <property type="entry name" value="STAS"/>
    <property type="match status" value="1"/>
</dbReference>
<evidence type="ECO:0000256" key="1">
    <source>
        <dbReference type="ARBA" id="ARBA00022553"/>
    </source>
</evidence>
<proteinExistence type="predicted"/>
<reference evidence="3 4" key="1">
    <citation type="journal article" date="2013" name="PLoS ONE">
        <title>Genomic analysis of Melioribacter roseus, facultatively anaerobic organotrophic bacterium representing a novel deep lineage within Bacteriodetes/Chlorobi group.</title>
        <authorList>
            <person name="Kadnikov V.V."/>
            <person name="Mardanov A.V."/>
            <person name="Podosokorskaya O.A."/>
            <person name="Gavrilov S.N."/>
            <person name="Kublanov I.V."/>
            <person name="Beletsky A.V."/>
            <person name="Bonch-Osmolovskaya E.A."/>
            <person name="Ravin N.V."/>
        </authorList>
    </citation>
    <scope>NUCLEOTIDE SEQUENCE [LARGE SCALE GENOMIC DNA]</scope>
    <source>
        <strain evidence="4">JCM 17771 / P3M-2</strain>
    </source>
</reference>
<accession>I7A1X5</accession>
<dbReference type="STRING" id="1191523.MROS_2011"/>
<dbReference type="InterPro" id="IPR051932">
    <property type="entry name" value="Bact_StressResp_Reg"/>
</dbReference>
<dbReference type="KEGG" id="mro:MROS_2011"/>
<dbReference type="Pfam" id="PF01740">
    <property type="entry name" value="STAS"/>
    <property type="match status" value="1"/>
</dbReference>
<protein>
    <submittedName>
        <fullName evidence="3">Sigma-B regulator RsbR</fullName>
    </submittedName>
</protein>
<dbReference type="InterPro" id="IPR002645">
    <property type="entry name" value="STAS_dom"/>
</dbReference>
<name>I7A1X5_MELRP</name>
<dbReference type="eggNOG" id="COG1366">
    <property type="taxonomic scope" value="Bacteria"/>
</dbReference>
<dbReference type="Pfam" id="PF14361">
    <property type="entry name" value="RsbRD_N"/>
    <property type="match status" value="1"/>
</dbReference>
<feature type="domain" description="STAS" evidence="2">
    <location>
        <begin position="166"/>
        <end position="277"/>
    </location>
</feature>
<dbReference type="CDD" id="cd07041">
    <property type="entry name" value="STAS_RsbR_RsbS_like"/>
    <property type="match status" value="1"/>
</dbReference>
<dbReference type="Proteomes" id="UP000009011">
    <property type="component" value="Chromosome"/>
</dbReference>
<dbReference type="Gene3D" id="3.30.750.24">
    <property type="entry name" value="STAS domain"/>
    <property type="match status" value="1"/>
</dbReference>
<dbReference type="AlphaFoldDB" id="I7A1X5"/>
<dbReference type="RefSeq" id="WP_014856675.1">
    <property type="nucleotide sequence ID" value="NC_018178.1"/>
</dbReference>
<dbReference type="PATRIC" id="fig|1191523.3.peg.2127"/>
<dbReference type="PANTHER" id="PTHR33745:SF3">
    <property type="entry name" value="RSBT CO-ANTAGONIST PROTEIN RSBRC"/>
    <property type="match status" value="1"/>
</dbReference>
<dbReference type="OrthoDB" id="9800154at2"/>